<organism evidence="1 2">
    <name type="scientific">Catenaria anguillulae PL171</name>
    <dbReference type="NCBI Taxonomy" id="765915"/>
    <lineage>
        <taxon>Eukaryota</taxon>
        <taxon>Fungi</taxon>
        <taxon>Fungi incertae sedis</taxon>
        <taxon>Blastocladiomycota</taxon>
        <taxon>Blastocladiomycetes</taxon>
        <taxon>Blastocladiales</taxon>
        <taxon>Catenariaceae</taxon>
        <taxon>Catenaria</taxon>
    </lineage>
</organism>
<sequence length="119" mass="13819">MTLLNEVLKVEPLRKFACEYLVPVPMDNPGVHALRTAIRLRREWVSTFNEEHPTIPKEIDSLFPHIGPLHLSLNMRETFFTEHQDFLRLAHRMVAGKEMTKKPSPQVIDYLVTVLACAW</sequence>
<dbReference type="AlphaFoldDB" id="A0A1Y2HQY8"/>
<feature type="non-terminal residue" evidence="1">
    <location>
        <position position="119"/>
    </location>
</feature>
<reference evidence="1 2" key="1">
    <citation type="submission" date="2016-07" db="EMBL/GenBank/DDBJ databases">
        <title>Pervasive Adenine N6-methylation of Active Genes in Fungi.</title>
        <authorList>
            <consortium name="DOE Joint Genome Institute"/>
            <person name="Mondo S.J."/>
            <person name="Dannebaum R.O."/>
            <person name="Kuo R.C."/>
            <person name="Labutti K."/>
            <person name="Haridas S."/>
            <person name="Kuo A."/>
            <person name="Salamov A."/>
            <person name="Ahrendt S.R."/>
            <person name="Lipzen A."/>
            <person name="Sullivan W."/>
            <person name="Andreopoulos W.B."/>
            <person name="Clum A."/>
            <person name="Lindquist E."/>
            <person name="Daum C."/>
            <person name="Ramamoorthy G.K."/>
            <person name="Gryganskyi A."/>
            <person name="Culley D."/>
            <person name="Magnuson J.K."/>
            <person name="James T.Y."/>
            <person name="O'Malley M.A."/>
            <person name="Stajich J.E."/>
            <person name="Spatafora J.W."/>
            <person name="Visel A."/>
            <person name="Grigoriev I.V."/>
        </authorList>
    </citation>
    <scope>NUCLEOTIDE SEQUENCE [LARGE SCALE GENOMIC DNA]</scope>
    <source>
        <strain evidence="1 2">PL171</strain>
    </source>
</reference>
<comment type="caution">
    <text evidence="1">The sequence shown here is derived from an EMBL/GenBank/DDBJ whole genome shotgun (WGS) entry which is preliminary data.</text>
</comment>
<protein>
    <submittedName>
        <fullName evidence="1">Uncharacterized protein</fullName>
    </submittedName>
</protein>
<accession>A0A1Y2HQY8</accession>
<proteinExistence type="predicted"/>
<dbReference type="EMBL" id="MCFL01000022">
    <property type="protein sequence ID" value="ORZ35542.1"/>
    <property type="molecule type" value="Genomic_DNA"/>
</dbReference>
<gene>
    <name evidence="1" type="ORF">BCR44DRAFT_122283</name>
</gene>
<name>A0A1Y2HQY8_9FUNG</name>
<keyword evidence="2" id="KW-1185">Reference proteome</keyword>
<evidence type="ECO:0000313" key="1">
    <source>
        <dbReference type="EMBL" id="ORZ35542.1"/>
    </source>
</evidence>
<evidence type="ECO:0000313" key="2">
    <source>
        <dbReference type="Proteomes" id="UP000193411"/>
    </source>
</evidence>
<dbReference type="Proteomes" id="UP000193411">
    <property type="component" value="Unassembled WGS sequence"/>
</dbReference>
<dbReference type="OrthoDB" id="2436309at2759"/>